<name>A0A1R3HXW5_9ROSI</name>
<gene>
    <name evidence="1" type="ORF">COLO4_26264</name>
</gene>
<evidence type="ECO:0000313" key="2">
    <source>
        <dbReference type="Proteomes" id="UP000187203"/>
    </source>
</evidence>
<keyword evidence="2" id="KW-1185">Reference proteome</keyword>
<proteinExistence type="predicted"/>
<protein>
    <submittedName>
        <fullName evidence="1">Uncharacterized protein</fullName>
    </submittedName>
</protein>
<reference evidence="2" key="1">
    <citation type="submission" date="2013-09" db="EMBL/GenBank/DDBJ databases">
        <title>Corchorus olitorius genome sequencing.</title>
        <authorList>
            <person name="Alam M."/>
            <person name="Haque M.S."/>
            <person name="Islam M.S."/>
            <person name="Emdad E.M."/>
            <person name="Islam M.M."/>
            <person name="Ahmed B."/>
            <person name="Halim A."/>
            <person name="Hossen Q.M.M."/>
            <person name="Hossain M.Z."/>
            <person name="Ahmed R."/>
            <person name="Khan M.M."/>
            <person name="Islam R."/>
            <person name="Rashid M.M."/>
            <person name="Khan S.A."/>
            <person name="Rahman M.S."/>
            <person name="Alam M."/>
            <person name="Yahiya A.S."/>
            <person name="Khan M.S."/>
            <person name="Azam M.S."/>
            <person name="Haque T."/>
            <person name="Lashkar M.Z.H."/>
            <person name="Akhand A.I."/>
            <person name="Morshed G."/>
            <person name="Roy S."/>
            <person name="Uddin K.S."/>
            <person name="Rabeya T."/>
            <person name="Hossain A.S."/>
            <person name="Chowdhury A."/>
            <person name="Snigdha A.R."/>
            <person name="Mortoza M.S."/>
            <person name="Matin S.A."/>
            <person name="Hoque S.M.E."/>
            <person name="Islam M.K."/>
            <person name="Roy D.K."/>
            <person name="Haider R."/>
            <person name="Moosa M.M."/>
            <person name="Elias S.M."/>
            <person name="Hasan A.M."/>
            <person name="Jahan S."/>
            <person name="Shafiuddin M."/>
            <person name="Mahmood N."/>
            <person name="Shommy N.S."/>
        </authorList>
    </citation>
    <scope>NUCLEOTIDE SEQUENCE [LARGE SCALE GENOMIC DNA]</scope>
    <source>
        <strain evidence="2">cv. O-4</strain>
    </source>
</reference>
<comment type="caution">
    <text evidence="1">The sequence shown here is derived from an EMBL/GenBank/DDBJ whole genome shotgun (WGS) entry which is preliminary data.</text>
</comment>
<dbReference type="AlphaFoldDB" id="A0A1R3HXW5"/>
<accession>A0A1R3HXW5</accession>
<sequence length="66" mass="7639">MVKMQTMQAFVRLESRCLHCQLTSLLQIVTWKQVLNEEAEAIWEISSKLGVVFEQGKQEVVLTLMD</sequence>
<evidence type="ECO:0000313" key="1">
    <source>
        <dbReference type="EMBL" id="OMO75155.1"/>
    </source>
</evidence>
<dbReference type="Proteomes" id="UP000187203">
    <property type="component" value="Unassembled WGS sequence"/>
</dbReference>
<organism evidence="1 2">
    <name type="scientific">Corchorus olitorius</name>
    <dbReference type="NCBI Taxonomy" id="93759"/>
    <lineage>
        <taxon>Eukaryota</taxon>
        <taxon>Viridiplantae</taxon>
        <taxon>Streptophyta</taxon>
        <taxon>Embryophyta</taxon>
        <taxon>Tracheophyta</taxon>
        <taxon>Spermatophyta</taxon>
        <taxon>Magnoliopsida</taxon>
        <taxon>eudicotyledons</taxon>
        <taxon>Gunneridae</taxon>
        <taxon>Pentapetalae</taxon>
        <taxon>rosids</taxon>
        <taxon>malvids</taxon>
        <taxon>Malvales</taxon>
        <taxon>Malvaceae</taxon>
        <taxon>Grewioideae</taxon>
        <taxon>Apeibeae</taxon>
        <taxon>Corchorus</taxon>
    </lineage>
</organism>
<dbReference type="EMBL" id="AWUE01019228">
    <property type="protein sequence ID" value="OMO75155.1"/>
    <property type="molecule type" value="Genomic_DNA"/>
</dbReference>